<dbReference type="InterPro" id="IPR000758">
    <property type="entry name" value="Enterovir_OMP"/>
</dbReference>
<keyword evidence="4" id="KW-1185">Reference proteome</keyword>
<protein>
    <submittedName>
        <fullName evidence="3">PorT family protein</fullName>
    </submittedName>
</protein>
<proteinExistence type="predicted"/>
<feature type="domain" description="Outer membrane protein beta-barrel" evidence="2">
    <location>
        <begin position="19"/>
        <end position="166"/>
    </location>
</feature>
<sequence>MKKIYFLLATMLFSGAAMAQSTKFGFKAGANFANNIYSGNGLDISVSSVTSFHAGGFITLGLAKKMALQPELLISGQGAKFEGASDNTLYLNVPVMFKYNAVAGLSFEAGPQIGLLLSAKTKVDSVSFDDKESYNTFDFGANVGAEYALPTGLLFNARYTLGLANIAKNFVGLAVKNTVFSLGVGYRF</sequence>
<organism evidence="3 4">
    <name type="scientific">Solitalea agri</name>
    <dbReference type="NCBI Taxonomy" id="2953739"/>
    <lineage>
        <taxon>Bacteria</taxon>
        <taxon>Pseudomonadati</taxon>
        <taxon>Bacteroidota</taxon>
        <taxon>Sphingobacteriia</taxon>
        <taxon>Sphingobacteriales</taxon>
        <taxon>Sphingobacteriaceae</taxon>
        <taxon>Solitalea</taxon>
    </lineage>
</organism>
<evidence type="ECO:0000313" key="4">
    <source>
        <dbReference type="Proteomes" id="UP001155182"/>
    </source>
</evidence>
<name>A0A9X2EZU0_9SPHI</name>
<dbReference type="InterPro" id="IPR011250">
    <property type="entry name" value="OMP/PagP_B-barrel"/>
</dbReference>
<evidence type="ECO:0000313" key="3">
    <source>
        <dbReference type="EMBL" id="MCO4291470.1"/>
    </source>
</evidence>
<feature type="chain" id="PRO_5040897340" evidence="1">
    <location>
        <begin position="20"/>
        <end position="188"/>
    </location>
</feature>
<dbReference type="Proteomes" id="UP001155182">
    <property type="component" value="Unassembled WGS sequence"/>
</dbReference>
<dbReference type="GO" id="GO:0044384">
    <property type="term" value="C:host outer membrane"/>
    <property type="evidence" value="ECO:0007669"/>
    <property type="project" value="InterPro"/>
</dbReference>
<evidence type="ECO:0000256" key="1">
    <source>
        <dbReference type="SAM" id="SignalP"/>
    </source>
</evidence>
<gene>
    <name evidence="3" type="ORF">NF867_01160</name>
</gene>
<dbReference type="Pfam" id="PF13568">
    <property type="entry name" value="OMP_b-brl_2"/>
    <property type="match status" value="1"/>
</dbReference>
<dbReference type="PROSITE" id="PS00695">
    <property type="entry name" value="ENT_VIR_OMP_2"/>
    <property type="match status" value="1"/>
</dbReference>
<evidence type="ECO:0000259" key="2">
    <source>
        <dbReference type="Pfam" id="PF13568"/>
    </source>
</evidence>
<comment type="caution">
    <text evidence="3">The sequence shown here is derived from an EMBL/GenBank/DDBJ whole genome shotgun (WGS) entry which is preliminary data.</text>
</comment>
<dbReference type="RefSeq" id="WP_252585704.1">
    <property type="nucleotide sequence ID" value="NZ_JAMWYS010000003.1"/>
</dbReference>
<dbReference type="SUPFAM" id="SSF56925">
    <property type="entry name" value="OMPA-like"/>
    <property type="match status" value="1"/>
</dbReference>
<reference evidence="3" key="1">
    <citation type="submission" date="2022-06" db="EMBL/GenBank/DDBJ databases">
        <title>Solitalea sp. MAHUQ-68 isolated from rhizospheric soil.</title>
        <authorList>
            <person name="Huq M.A."/>
        </authorList>
    </citation>
    <scope>NUCLEOTIDE SEQUENCE</scope>
    <source>
        <strain evidence="3">MAHUQ-68</strain>
    </source>
</reference>
<feature type="signal peptide" evidence="1">
    <location>
        <begin position="1"/>
        <end position="19"/>
    </location>
</feature>
<accession>A0A9X2EZU0</accession>
<keyword evidence="1" id="KW-0732">Signal</keyword>
<dbReference type="EMBL" id="JAMWYS010000003">
    <property type="protein sequence ID" value="MCO4291470.1"/>
    <property type="molecule type" value="Genomic_DNA"/>
</dbReference>
<dbReference type="AlphaFoldDB" id="A0A9X2EZU0"/>
<dbReference type="InterPro" id="IPR025665">
    <property type="entry name" value="Beta-barrel_OMP_2"/>
</dbReference>